<dbReference type="GO" id="GO:0003723">
    <property type="term" value="F:RNA binding"/>
    <property type="evidence" value="ECO:0007669"/>
    <property type="project" value="UniProtKB-KW"/>
</dbReference>
<organism evidence="12 13">
    <name type="scientific">Sinocyclocheilus grahami</name>
    <name type="common">Dianchi golden-line fish</name>
    <name type="synonym">Barbus grahami</name>
    <dbReference type="NCBI Taxonomy" id="75366"/>
    <lineage>
        <taxon>Eukaryota</taxon>
        <taxon>Metazoa</taxon>
        <taxon>Chordata</taxon>
        <taxon>Craniata</taxon>
        <taxon>Vertebrata</taxon>
        <taxon>Euteleostomi</taxon>
        <taxon>Actinopterygii</taxon>
        <taxon>Neopterygii</taxon>
        <taxon>Teleostei</taxon>
        <taxon>Ostariophysi</taxon>
        <taxon>Cypriniformes</taxon>
        <taxon>Cyprinidae</taxon>
        <taxon>Cyprininae</taxon>
        <taxon>Sinocyclocheilus</taxon>
    </lineage>
</organism>
<keyword evidence="4" id="KW-0694">RNA-binding</keyword>
<dbReference type="Proteomes" id="UP000472262">
    <property type="component" value="Unassembled WGS sequence"/>
</dbReference>
<dbReference type="Pfam" id="PF10205">
    <property type="entry name" value="KLRAQ"/>
    <property type="match status" value="1"/>
</dbReference>
<dbReference type="InterPro" id="IPR019343">
    <property type="entry name" value="PPP1R21_N"/>
</dbReference>
<evidence type="ECO:0000313" key="13">
    <source>
        <dbReference type="Proteomes" id="UP000472262"/>
    </source>
</evidence>
<evidence type="ECO:0000256" key="1">
    <source>
        <dbReference type="ARBA" id="ARBA00004412"/>
    </source>
</evidence>
<reference evidence="12" key="1">
    <citation type="submission" date="2025-08" db="UniProtKB">
        <authorList>
            <consortium name="Ensembl"/>
        </authorList>
    </citation>
    <scope>IDENTIFICATION</scope>
</reference>
<dbReference type="InterPro" id="IPR049372">
    <property type="entry name" value="PPP1R21_C"/>
</dbReference>
<dbReference type="Pfam" id="PF21636">
    <property type="entry name" value="PPP1R21_C"/>
    <property type="match status" value="1"/>
</dbReference>
<keyword evidence="13" id="KW-1185">Reference proteome</keyword>
<dbReference type="AlphaFoldDB" id="A0A672NWD5"/>
<feature type="domain" description="Protein phosphatase 1 regulatory subunit 21 N-terminal" evidence="11">
    <location>
        <begin position="12"/>
        <end position="96"/>
    </location>
</feature>
<dbReference type="GO" id="GO:0016020">
    <property type="term" value="C:membrane"/>
    <property type="evidence" value="ECO:0007669"/>
    <property type="project" value="TreeGrafter"/>
</dbReference>
<evidence type="ECO:0000256" key="2">
    <source>
        <dbReference type="ARBA" id="ARBA00020102"/>
    </source>
</evidence>
<reference evidence="12" key="2">
    <citation type="submission" date="2025-09" db="UniProtKB">
        <authorList>
            <consortium name="Ensembl"/>
        </authorList>
    </citation>
    <scope>IDENTIFICATION</scope>
</reference>
<dbReference type="PANTHER" id="PTHR21448:SF0">
    <property type="entry name" value="PROTEIN PHOSPHATASE 1 REGULATORY SUBUNIT 21"/>
    <property type="match status" value="1"/>
</dbReference>
<feature type="coiled-coil region" evidence="9">
    <location>
        <begin position="641"/>
        <end position="668"/>
    </location>
</feature>
<evidence type="ECO:0000256" key="6">
    <source>
        <dbReference type="ARBA" id="ARBA00031361"/>
    </source>
</evidence>
<dbReference type="InterPro" id="IPR040024">
    <property type="entry name" value="PPP1R21"/>
</dbReference>
<keyword evidence="5 9" id="KW-0175">Coiled coil</keyword>
<keyword evidence="3" id="KW-0967">Endosome</keyword>
<feature type="coiled-coil region" evidence="9">
    <location>
        <begin position="33"/>
        <end position="74"/>
    </location>
</feature>
<evidence type="ECO:0000256" key="5">
    <source>
        <dbReference type="ARBA" id="ARBA00023054"/>
    </source>
</evidence>
<dbReference type="GO" id="GO:0005769">
    <property type="term" value="C:early endosome"/>
    <property type="evidence" value="ECO:0007669"/>
    <property type="project" value="UniProtKB-SubCell"/>
</dbReference>
<evidence type="ECO:0000256" key="9">
    <source>
        <dbReference type="SAM" id="Coils"/>
    </source>
</evidence>
<evidence type="ECO:0000256" key="3">
    <source>
        <dbReference type="ARBA" id="ARBA00022753"/>
    </source>
</evidence>
<feature type="region of interest" description="Disordered" evidence="10">
    <location>
        <begin position="554"/>
        <end position="573"/>
    </location>
</feature>
<evidence type="ECO:0000256" key="7">
    <source>
        <dbReference type="ARBA" id="ARBA00031617"/>
    </source>
</evidence>
<evidence type="ECO:0000313" key="12">
    <source>
        <dbReference type="Ensembl" id="ENSSGRP00000054254.1"/>
    </source>
</evidence>
<dbReference type="InterPro" id="IPR019348">
    <property type="entry name" value="PPP1R21_six_helix"/>
</dbReference>
<accession>A0A672NWD5</accession>
<feature type="coiled-coil region" evidence="9">
    <location>
        <begin position="114"/>
        <end position="166"/>
    </location>
</feature>
<dbReference type="InParanoid" id="A0A672NWD5"/>
<comment type="subcellular location">
    <subcellularLocation>
        <location evidence="1">Early endosome</location>
    </subcellularLocation>
</comment>
<dbReference type="Ensembl" id="ENSSGRT00000057965.1">
    <property type="protein sequence ID" value="ENSSGRP00000054254.1"/>
    <property type="gene ID" value="ENSSGRG00000028539.1"/>
</dbReference>
<dbReference type="Pfam" id="PF10212">
    <property type="entry name" value="PPP1R21_helical"/>
    <property type="match status" value="1"/>
</dbReference>
<name>A0A672NWD5_SINGR</name>
<evidence type="ECO:0000259" key="11">
    <source>
        <dbReference type="SMART" id="SM01254"/>
    </source>
</evidence>
<dbReference type="PANTHER" id="PTHR21448">
    <property type="entry name" value="SMOOTH MUSCLE MYOSIN HEAVY CHAIN-RELATED"/>
    <property type="match status" value="1"/>
</dbReference>
<dbReference type="FunCoup" id="A0A672NWD5">
    <property type="interactions" value="931"/>
</dbReference>
<evidence type="ECO:0000256" key="8">
    <source>
        <dbReference type="ARBA" id="ARBA00044824"/>
    </source>
</evidence>
<protein>
    <recommendedName>
        <fullName evidence="2">Protein phosphatase 1 regulatory subunit 21</fullName>
    </recommendedName>
    <alternativeName>
        <fullName evidence="7">Coiled-coil domain-containing protein 128</fullName>
    </alternativeName>
    <alternativeName>
        <fullName evidence="8">Ferry endosomal RAB5 effector complex subunit 2</fullName>
    </alternativeName>
    <alternativeName>
        <fullName evidence="6">KLRAQ motif-containing protein 1</fullName>
    </alternativeName>
</protein>
<evidence type="ECO:0000256" key="4">
    <source>
        <dbReference type="ARBA" id="ARBA00022884"/>
    </source>
</evidence>
<feature type="coiled-coil region" evidence="9">
    <location>
        <begin position="502"/>
        <end position="529"/>
    </location>
</feature>
<proteinExistence type="predicted"/>
<evidence type="ECO:0000256" key="10">
    <source>
        <dbReference type="SAM" id="MobiDB-lite"/>
    </source>
</evidence>
<dbReference type="SMART" id="SM01254">
    <property type="entry name" value="KLRAQ"/>
    <property type="match status" value="1"/>
</dbReference>
<sequence>MANVTDLQSKYSKLAQEYSKRLISHSLLSFDELKQKEQSSRKVEQEMDSLSFRNQQLTKRVELLQEELLLSESKSKKSDSPSQVSLQTQSVFDEDLQKKIQENERLHIQFYEADEQYRRQEAQLKARLDQLEKESEQHQAVVNALNHKYTDAIEKLQNDKALLEVRDTFTCWKPIVFISMAAQIITCDKLSDYNSLNVPLHNRRHQLKARDVAAQALGFVQSLVSALLNFHSYTEQRVHIYPLDSSIEAISPVNLKFSQYLHENASYLRPLEEDLLQLHHSITEDSITALVRHAFTHTHVSHEFELVCVLCSLEEDCEASLCTAALASKNRQLQKDMKKLTAVFQKLKSYVALLALPSECVCVCVANAVFTQMSVCLHGLHDAATELSQHYSQKASLEQDLPTVTQKFRTTNDCLLSSLASLTNSCGKMATFFSNNLDFLASCPGYSPRGGFLNPRQADSVMENKRRAATYMSTIRKVRSESVSYREAVANRHILTSSTESREGLMQQVAQSQEKISRLEQEKEHWLLEAQLGQVHLQKETQRIAQLEAQITAGGPAETHSTADGPDPDCADAPEPLQDSSVIGMLTITPCSESAADQESREHLIKHHYMSRVSELTSQLQMCDSKAVQFHAECRAVAKRLAMAEKSRETLTEELKLAHQNTTRLQDELSTTKRSYEDQLSMMSDHLCSMNDTLSKQRDQIDSLKLACKGNSKKNKSR</sequence>